<dbReference type="InterPro" id="IPR041796">
    <property type="entry name" value="Mre11_N"/>
</dbReference>
<keyword evidence="1 4" id="KW-0540">Nuclease</keyword>
<sequence>MKILHTADWHLGKRLDKYSRLEEQRAVLDELIALADEEEIDVVLVAGDLFDAFNPAAEAVELLYRSLKRLAKNGERVVIAIAGNHDSPDRIDAPDVLARECGIVFVGYPQATIAVGELCGGFCITKSEPGFLEIKVPKYDYPLRLLLMPYANEYRLRTFLGVDNEEKELRSILEAHWEQLATKYCDKFGVNILTAHLFVMKRGEVPPEEPIDEKPILHIGGAQAVYSENIPESLQYVALGHLHRYQEIDKARMPIVYSSSLLSYSFAEAGQQKNVVLIEAEPARAVDFRQLPLKAGKPLYKKRFESISEALEWLHHCGPAWIELTMVSEDFMNAEDRKQLLQAHDGIVTIIPEVKTKGNVAEETRTIDLSQSVEELFIQYFSFRNKQQPNEDLLKLFTEVRAEQIDE</sequence>
<dbReference type="InterPro" id="IPR050535">
    <property type="entry name" value="DNA_Repair-Maintenance_Comp"/>
</dbReference>
<dbReference type="EMBL" id="JBHLWO010000002">
    <property type="protein sequence ID" value="MFC0319560.1"/>
    <property type="molecule type" value="Genomic_DNA"/>
</dbReference>
<keyword evidence="7" id="KW-1185">Reference proteome</keyword>
<keyword evidence="4" id="KW-0235">DNA replication</keyword>
<evidence type="ECO:0000256" key="3">
    <source>
        <dbReference type="ARBA" id="ARBA00022839"/>
    </source>
</evidence>
<dbReference type="InterPro" id="IPR004593">
    <property type="entry name" value="SbcD"/>
</dbReference>
<dbReference type="PANTHER" id="PTHR30337">
    <property type="entry name" value="COMPONENT OF ATP-DEPENDENT DSDNA EXONUCLEASE"/>
    <property type="match status" value="1"/>
</dbReference>
<comment type="subunit">
    <text evidence="4">Heterodimer of SbcC and SbcD.</text>
</comment>
<feature type="domain" description="Calcineurin-like phosphoesterase" evidence="5">
    <location>
        <begin position="1"/>
        <end position="124"/>
    </location>
</feature>
<name>A0ABV6HL27_9SPHI</name>
<reference evidence="6 7" key="1">
    <citation type="submission" date="2024-09" db="EMBL/GenBank/DDBJ databases">
        <authorList>
            <person name="Sun Q."/>
            <person name="Mori K."/>
        </authorList>
    </citation>
    <scope>NUCLEOTIDE SEQUENCE [LARGE SCALE GENOMIC DNA]</scope>
    <source>
        <strain evidence="6 7">CCM 7765</strain>
    </source>
</reference>
<evidence type="ECO:0000256" key="2">
    <source>
        <dbReference type="ARBA" id="ARBA00022801"/>
    </source>
</evidence>
<accession>A0ABV6HL27</accession>
<evidence type="ECO:0000256" key="1">
    <source>
        <dbReference type="ARBA" id="ARBA00022722"/>
    </source>
</evidence>
<dbReference type="SUPFAM" id="SSF56300">
    <property type="entry name" value="Metallo-dependent phosphatases"/>
    <property type="match status" value="1"/>
</dbReference>
<dbReference type="InterPro" id="IPR029052">
    <property type="entry name" value="Metallo-depent_PP-like"/>
</dbReference>
<dbReference type="CDD" id="cd00840">
    <property type="entry name" value="MPP_Mre11_N"/>
    <property type="match status" value="1"/>
</dbReference>
<dbReference type="InterPro" id="IPR004843">
    <property type="entry name" value="Calcineurin-like_PHP"/>
</dbReference>
<dbReference type="Pfam" id="PF00149">
    <property type="entry name" value="Metallophos"/>
    <property type="match status" value="1"/>
</dbReference>
<evidence type="ECO:0000256" key="4">
    <source>
        <dbReference type="RuleBase" id="RU363069"/>
    </source>
</evidence>
<comment type="similarity">
    <text evidence="4">Belongs to the SbcD family.</text>
</comment>
<keyword evidence="3 4" id="KW-0269">Exonuclease</keyword>
<dbReference type="RefSeq" id="WP_130855856.1">
    <property type="nucleotide sequence ID" value="NZ_JBHLWO010000002.1"/>
</dbReference>
<organism evidence="6 7">
    <name type="scientific">Olivibacter oleidegradans</name>
    <dbReference type="NCBI Taxonomy" id="760123"/>
    <lineage>
        <taxon>Bacteria</taxon>
        <taxon>Pseudomonadati</taxon>
        <taxon>Bacteroidota</taxon>
        <taxon>Sphingobacteriia</taxon>
        <taxon>Sphingobacteriales</taxon>
        <taxon>Sphingobacteriaceae</taxon>
        <taxon>Olivibacter</taxon>
    </lineage>
</organism>
<gene>
    <name evidence="4" type="primary">sbcD</name>
    <name evidence="6" type="ORF">ACFFI0_14665</name>
</gene>
<dbReference type="PANTHER" id="PTHR30337:SF0">
    <property type="entry name" value="NUCLEASE SBCCD SUBUNIT D"/>
    <property type="match status" value="1"/>
</dbReference>
<dbReference type="Gene3D" id="3.60.21.10">
    <property type="match status" value="1"/>
</dbReference>
<evidence type="ECO:0000259" key="5">
    <source>
        <dbReference type="Pfam" id="PF00149"/>
    </source>
</evidence>
<evidence type="ECO:0000313" key="7">
    <source>
        <dbReference type="Proteomes" id="UP001589774"/>
    </source>
</evidence>
<comment type="function">
    <text evidence="4">SbcCD cleaves DNA hairpin structures. These structures can inhibit DNA replication and are intermediates in certain DNA recombination reactions. The complex acts as a 3'-&gt;5' double strand exonuclease that can open hairpins. It also has a 5' single-strand endonuclease activity.</text>
</comment>
<keyword evidence="4" id="KW-0255">Endonuclease</keyword>
<keyword evidence="4" id="KW-0233">DNA recombination</keyword>
<keyword evidence="2 4" id="KW-0378">Hydrolase</keyword>
<evidence type="ECO:0000313" key="6">
    <source>
        <dbReference type="EMBL" id="MFC0319560.1"/>
    </source>
</evidence>
<comment type="caution">
    <text evidence="6">The sequence shown here is derived from an EMBL/GenBank/DDBJ whole genome shotgun (WGS) entry which is preliminary data.</text>
</comment>
<dbReference type="NCBIfam" id="TIGR00619">
    <property type="entry name" value="sbcd"/>
    <property type="match status" value="1"/>
</dbReference>
<dbReference type="Proteomes" id="UP001589774">
    <property type="component" value="Unassembled WGS sequence"/>
</dbReference>
<proteinExistence type="inferred from homology"/>
<protein>
    <recommendedName>
        <fullName evidence="4">Nuclease SbcCD subunit D</fullName>
    </recommendedName>
</protein>
<dbReference type="GO" id="GO:0004527">
    <property type="term" value="F:exonuclease activity"/>
    <property type="evidence" value="ECO:0007669"/>
    <property type="project" value="UniProtKB-KW"/>
</dbReference>